<sequence length="182" mass="20143">MKTASNSVRLSSVSRFQPGEIQRPPRASSPNLRRPARPKAAISEPQDMGGEMLGIGDAWIHRALAIEALEYFCDRYEGQVLDATEPETERTLECQHGVICTGDGSGCAVDVLMSVTFKIECRFTVSGKGPKSECGRIVRRMIDECDTSDVRFKKGGTMSSNCADWKFDINSRGWWSRNQCSA</sequence>
<evidence type="ECO:0000313" key="3">
    <source>
        <dbReference type="Proteomes" id="UP000236664"/>
    </source>
</evidence>
<accession>A0A2K0W1M6</accession>
<dbReference type="EMBL" id="MTQA01000156">
    <property type="protein sequence ID" value="PNP76175.1"/>
    <property type="molecule type" value="Genomic_DNA"/>
</dbReference>
<keyword evidence="3" id="KW-1185">Reference proteome</keyword>
<dbReference type="AlphaFoldDB" id="A0A2K0W1M6"/>
<reference evidence="2 3" key="1">
    <citation type="submission" date="2017-06" db="EMBL/GenBank/DDBJ databases">
        <title>Genome of Fusarium nygamai isolate CS10214.</title>
        <authorList>
            <person name="Gardiner D.M."/>
            <person name="Obanor F."/>
            <person name="Kazan K."/>
        </authorList>
    </citation>
    <scope>NUCLEOTIDE SEQUENCE [LARGE SCALE GENOMIC DNA]</scope>
    <source>
        <strain evidence="2 3">CS10214</strain>
    </source>
</reference>
<protein>
    <submittedName>
        <fullName evidence="2">Uncharacterized protein</fullName>
    </submittedName>
</protein>
<feature type="compositionally biased region" description="Polar residues" evidence="1">
    <location>
        <begin position="1"/>
        <end position="15"/>
    </location>
</feature>
<dbReference type="OrthoDB" id="73875at2759"/>
<proteinExistence type="predicted"/>
<dbReference type="Proteomes" id="UP000236664">
    <property type="component" value="Unassembled WGS sequence"/>
</dbReference>
<organism evidence="2 3">
    <name type="scientific">Gibberella nygamai</name>
    <name type="common">Bean root rot disease fungus</name>
    <name type="synonym">Fusarium nygamai</name>
    <dbReference type="NCBI Taxonomy" id="42673"/>
    <lineage>
        <taxon>Eukaryota</taxon>
        <taxon>Fungi</taxon>
        <taxon>Dikarya</taxon>
        <taxon>Ascomycota</taxon>
        <taxon>Pezizomycotina</taxon>
        <taxon>Sordariomycetes</taxon>
        <taxon>Hypocreomycetidae</taxon>
        <taxon>Hypocreales</taxon>
        <taxon>Nectriaceae</taxon>
        <taxon>Fusarium</taxon>
        <taxon>Fusarium fujikuroi species complex</taxon>
    </lineage>
</organism>
<comment type="caution">
    <text evidence="2">The sequence shown here is derived from an EMBL/GenBank/DDBJ whole genome shotgun (WGS) entry which is preliminary data.</text>
</comment>
<gene>
    <name evidence="2" type="ORF">FNYG_10464</name>
</gene>
<evidence type="ECO:0000313" key="2">
    <source>
        <dbReference type="EMBL" id="PNP76175.1"/>
    </source>
</evidence>
<name>A0A2K0W1M6_GIBNY</name>
<feature type="region of interest" description="Disordered" evidence="1">
    <location>
        <begin position="1"/>
        <end position="48"/>
    </location>
</feature>
<evidence type="ECO:0000256" key="1">
    <source>
        <dbReference type="SAM" id="MobiDB-lite"/>
    </source>
</evidence>